<evidence type="ECO:0000313" key="10">
    <source>
        <dbReference type="Proteomes" id="UP001595752"/>
    </source>
</evidence>
<feature type="transmembrane region" description="Helical" evidence="7">
    <location>
        <begin position="86"/>
        <end position="106"/>
    </location>
</feature>
<evidence type="ECO:0000256" key="6">
    <source>
        <dbReference type="ARBA" id="ARBA00023136"/>
    </source>
</evidence>
<keyword evidence="6 7" id="KW-0472">Membrane</keyword>
<feature type="transmembrane region" description="Helical" evidence="7">
    <location>
        <begin position="30"/>
        <end position="47"/>
    </location>
</feature>
<evidence type="ECO:0000256" key="5">
    <source>
        <dbReference type="ARBA" id="ARBA00022989"/>
    </source>
</evidence>
<keyword evidence="4 7" id="KW-0812">Transmembrane</keyword>
<organism evidence="9 10">
    <name type="scientific">Bacillus songklensis</name>
    <dbReference type="NCBI Taxonomy" id="1069116"/>
    <lineage>
        <taxon>Bacteria</taxon>
        <taxon>Bacillati</taxon>
        <taxon>Bacillota</taxon>
        <taxon>Bacilli</taxon>
        <taxon>Bacillales</taxon>
        <taxon>Bacillaceae</taxon>
        <taxon>Bacillus</taxon>
    </lineage>
</organism>
<feature type="transmembrane region" description="Helical" evidence="7">
    <location>
        <begin position="59"/>
        <end position="79"/>
    </location>
</feature>
<evidence type="ECO:0000256" key="1">
    <source>
        <dbReference type="ARBA" id="ARBA00004651"/>
    </source>
</evidence>
<evidence type="ECO:0000256" key="4">
    <source>
        <dbReference type="ARBA" id="ARBA00022692"/>
    </source>
</evidence>
<evidence type="ECO:0000259" key="8">
    <source>
        <dbReference type="Pfam" id="PF03458"/>
    </source>
</evidence>
<evidence type="ECO:0000256" key="7">
    <source>
        <dbReference type="SAM" id="Phobius"/>
    </source>
</evidence>
<feature type="transmembrane region" description="Helical" evidence="7">
    <location>
        <begin position="150"/>
        <end position="166"/>
    </location>
</feature>
<keyword evidence="3" id="KW-1003">Cell membrane</keyword>
<dbReference type="EMBL" id="JBHRZT010000052">
    <property type="protein sequence ID" value="MFC3884595.1"/>
    <property type="molecule type" value="Genomic_DNA"/>
</dbReference>
<comment type="similarity">
    <text evidence="2">Belongs to the UPF0126 family.</text>
</comment>
<dbReference type="PANTHER" id="PTHR30506:SF3">
    <property type="entry name" value="UPF0126 INNER MEMBRANE PROTEIN YADS-RELATED"/>
    <property type="match status" value="1"/>
</dbReference>
<comment type="subcellular location">
    <subcellularLocation>
        <location evidence="1">Cell membrane</location>
        <topology evidence="1">Multi-pass membrane protein</topology>
    </subcellularLocation>
</comment>
<comment type="caution">
    <text evidence="9">The sequence shown here is derived from an EMBL/GenBank/DDBJ whole genome shotgun (WGS) entry which is preliminary data.</text>
</comment>
<keyword evidence="10" id="KW-1185">Reference proteome</keyword>
<proteinExistence type="inferred from homology"/>
<feature type="domain" description="Glycine transporter" evidence="8">
    <location>
        <begin position="92"/>
        <end position="165"/>
    </location>
</feature>
<dbReference type="Proteomes" id="UP001595752">
    <property type="component" value="Unassembled WGS sequence"/>
</dbReference>
<protein>
    <submittedName>
        <fullName evidence="9">Trimeric intracellular cation channel family protein</fullName>
    </submittedName>
</protein>
<feature type="domain" description="Glycine transporter" evidence="8">
    <location>
        <begin position="6"/>
        <end position="80"/>
    </location>
</feature>
<feature type="transmembrane region" description="Helical" evidence="7">
    <location>
        <begin position="6"/>
        <end position="23"/>
    </location>
</feature>
<dbReference type="InterPro" id="IPR005115">
    <property type="entry name" value="Gly_transporter"/>
</dbReference>
<evidence type="ECO:0000313" key="9">
    <source>
        <dbReference type="EMBL" id="MFC3884595.1"/>
    </source>
</evidence>
<name>A0ABV8B5I9_9BACI</name>
<feature type="transmembrane region" description="Helical" evidence="7">
    <location>
        <begin position="118"/>
        <end position="138"/>
    </location>
</feature>
<dbReference type="RefSeq" id="WP_377916178.1">
    <property type="nucleotide sequence ID" value="NZ_JBHRZT010000052.1"/>
</dbReference>
<dbReference type="PANTHER" id="PTHR30506">
    <property type="entry name" value="INNER MEMBRANE PROTEIN"/>
    <property type="match status" value="1"/>
</dbReference>
<gene>
    <name evidence="9" type="ORF">ACFOU2_14270</name>
</gene>
<feature type="transmembrane region" description="Helical" evidence="7">
    <location>
        <begin position="172"/>
        <end position="190"/>
    </location>
</feature>
<reference evidence="10" key="1">
    <citation type="journal article" date="2019" name="Int. J. Syst. Evol. Microbiol.">
        <title>The Global Catalogue of Microorganisms (GCM) 10K type strain sequencing project: providing services to taxonomists for standard genome sequencing and annotation.</title>
        <authorList>
            <consortium name="The Broad Institute Genomics Platform"/>
            <consortium name="The Broad Institute Genome Sequencing Center for Infectious Disease"/>
            <person name="Wu L."/>
            <person name="Ma J."/>
        </authorList>
    </citation>
    <scope>NUCLEOTIDE SEQUENCE [LARGE SCALE GENOMIC DNA]</scope>
    <source>
        <strain evidence="10">CCUG 61889</strain>
    </source>
</reference>
<evidence type="ECO:0000256" key="2">
    <source>
        <dbReference type="ARBA" id="ARBA00008193"/>
    </source>
</evidence>
<sequence>MAVINVFVFLGIIASAISGALVGIKKQLDLFGVICLAVAAALGGGIIRDVMIGNVPPTAFVEPIYFFVSLAAALATWLFYHNVNRLHGIIMISDAIGLGVFTAVGANTALTHNMDEPFIVVSMGLITGIGGGIMRDVFAKEIPFVFQKEIYAIAAIIGSVSLLLTYDHVPHILSLYICLAVTFVIRVMAVRHNVNFPVFKTEMEKTTDEAAL</sequence>
<evidence type="ECO:0000256" key="3">
    <source>
        <dbReference type="ARBA" id="ARBA00022475"/>
    </source>
</evidence>
<accession>A0ABV8B5I9</accession>
<keyword evidence="5 7" id="KW-1133">Transmembrane helix</keyword>
<dbReference type="Pfam" id="PF03458">
    <property type="entry name" value="Gly_transporter"/>
    <property type="match status" value="2"/>
</dbReference>